<evidence type="ECO:0000313" key="2">
    <source>
        <dbReference type="EMBL" id="GAA4126273.1"/>
    </source>
</evidence>
<dbReference type="Pfam" id="PF01774">
    <property type="entry name" value="UreD"/>
    <property type="match status" value="1"/>
</dbReference>
<accession>A0ABP7XUZ2</accession>
<dbReference type="EMBL" id="BAAAZH010000028">
    <property type="protein sequence ID" value="GAA4126273.1"/>
    <property type="molecule type" value="Genomic_DNA"/>
</dbReference>
<dbReference type="RefSeq" id="WP_344734824.1">
    <property type="nucleotide sequence ID" value="NZ_BAAAZH010000028.1"/>
</dbReference>
<comment type="caution">
    <text evidence="2">The sequence shown here is derived from an EMBL/GenBank/DDBJ whole genome shotgun (WGS) entry which is preliminary data.</text>
</comment>
<protein>
    <recommendedName>
        <fullName evidence="4">Urease accessory protein UreD</fullName>
    </recommendedName>
</protein>
<organism evidence="2 3">
    <name type="scientific">Nocardioides fonticola</name>
    <dbReference type="NCBI Taxonomy" id="450363"/>
    <lineage>
        <taxon>Bacteria</taxon>
        <taxon>Bacillati</taxon>
        <taxon>Actinomycetota</taxon>
        <taxon>Actinomycetes</taxon>
        <taxon>Propionibacteriales</taxon>
        <taxon>Nocardioidaceae</taxon>
        <taxon>Nocardioides</taxon>
    </lineage>
</organism>
<proteinExistence type="predicted"/>
<dbReference type="Proteomes" id="UP001501495">
    <property type="component" value="Unassembled WGS sequence"/>
</dbReference>
<gene>
    <name evidence="2" type="ORF">GCM10022215_35610</name>
</gene>
<reference evidence="3" key="1">
    <citation type="journal article" date="2019" name="Int. J. Syst. Evol. Microbiol.">
        <title>The Global Catalogue of Microorganisms (GCM) 10K type strain sequencing project: providing services to taxonomists for standard genome sequencing and annotation.</title>
        <authorList>
            <consortium name="The Broad Institute Genomics Platform"/>
            <consortium name="The Broad Institute Genome Sequencing Center for Infectious Disease"/>
            <person name="Wu L."/>
            <person name="Ma J."/>
        </authorList>
    </citation>
    <scope>NUCLEOTIDE SEQUENCE [LARGE SCALE GENOMIC DNA]</scope>
    <source>
        <strain evidence="3">JCM 16703</strain>
    </source>
</reference>
<evidence type="ECO:0000256" key="1">
    <source>
        <dbReference type="ARBA" id="ARBA00023186"/>
    </source>
</evidence>
<dbReference type="InterPro" id="IPR002669">
    <property type="entry name" value="UreD"/>
</dbReference>
<evidence type="ECO:0000313" key="3">
    <source>
        <dbReference type="Proteomes" id="UP001501495"/>
    </source>
</evidence>
<sequence>MRTLTDGSHTRIAVERVGVRDRVHLEASGAPGRPVMRPMLCPLPGSSVTRISLVPDGALLLADDAVHLQVHVGAGSTVEIVEPGGTVAYDMRGGSALWRVDVEVEDGGTLTWAGRQFVAAAGSTTHRATRVELGGTARLALRETLVLGRHGEPVGGCVHSDLEVRRAGRPLFLDGLALDQRRVARLSLGDRRVVGSVLVAGVRLPDDVGTPGARFDLDGPGTLLRSLCDDAHDAVDPGWWSAALAAVTAP</sequence>
<evidence type="ECO:0008006" key="4">
    <source>
        <dbReference type="Google" id="ProtNLM"/>
    </source>
</evidence>
<name>A0ABP7XUZ2_9ACTN</name>
<keyword evidence="3" id="KW-1185">Reference proteome</keyword>
<keyword evidence="1" id="KW-0143">Chaperone</keyword>